<dbReference type="STRING" id="1408250.Q760_02850"/>
<dbReference type="InterPro" id="IPR001638">
    <property type="entry name" value="Solute-binding_3/MltF_N"/>
</dbReference>
<dbReference type="Pfam" id="PF00497">
    <property type="entry name" value="SBP_bac_3"/>
    <property type="match status" value="1"/>
</dbReference>
<sequence>MISRRSVLAAGVASAGAALLGGCARGDDLLAAGRRAGFLRLGIANEQPFGFMTDEARPTGQSVEVARAVLAGLGVDEVEGVVTDFTGLIPGLLGGAFDVIAAGIVVTRDRCAQVRFSDPVNCLQQGFAVRAEDDRELGSYEAVVAAGDLRVGVLAGSVEEGDLAALGLAPVRVLALPDLESLRVALLGGVVDVVALSSVAVRWMARDPGSRMRVAGVFAVPGGAERFSAFAFRPTDAALAVPFGRDLRRLLRDGTVAELSEPFGFTADEIEPAIGRSVREVCGA</sequence>
<name>A0A0A0B7K4_9CELL</name>
<dbReference type="PROSITE" id="PS51257">
    <property type="entry name" value="PROKAR_LIPOPROTEIN"/>
    <property type="match status" value="1"/>
</dbReference>
<keyword evidence="1" id="KW-0732">Signal</keyword>
<feature type="domain" description="Solute-binding protein family 3/N-terminal" evidence="2">
    <location>
        <begin position="38"/>
        <end position="267"/>
    </location>
</feature>
<dbReference type="InterPro" id="IPR006311">
    <property type="entry name" value="TAT_signal"/>
</dbReference>
<evidence type="ECO:0000256" key="1">
    <source>
        <dbReference type="ARBA" id="ARBA00022729"/>
    </source>
</evidence>
<gene>
    <name evidence="3" type="ORF">Q760_02850</name>
</gene>
<dbReference type="PROSITE" id="PS51318">
    <property type="entry name" value="TAT"/>
    <property type="match status" value="1"/>
</dbReference>
<dbReference type="RefSeq" id="WP_052104334.1">
    <property type="nucleotide sequence ID" value="NZ_AXNT01000122.1"/>
</dbReference>
<dbReference type="PANTHER" id="PTHR35936:SF17">
    <property type="entry name" value="ARGININE-BINDING EXTRACELLULAR PROTEIN ARTP"/>
    <property type="match status" value="1"/>
</dbReference>
<evidence type="ECO:0000259" key="2">
    <source>
        <dbReference type="SMART" id="SM00062"/>
    </source>
</evidence>
<dbReference type="AlphaFoldDB" id="A0A0A0B7K4"/>
<dbReference type="OrthoDB" id="9768183at2"/>
<dbReference type="Gene3D" id="3.40.190.10">
    <property type="entry name" value="Periplasmic binding protein-like II"/>
    <property type="match status" value="2"/>
</dbReference>
<comment type="caution">
    <text evidence="3">The sequence shown here is derived from an EMBL/GenBank/DDBJ whole genome shotgun (WGS) entry which is preliminary data.</text>
</comment>
<keyword evidence="4" id="KW-1185">Reference proteome</keyword>
<dbReference type="SUPFAM" id="SSF53850">
    <property type="entry name" value="Periplasmic binding protein-like II"/>
    <property type="match status" value="1"/>
</dbReference>
<accession>A0A0A0B7K4</accession>
<proteinExistence type="predicted"/>
<evidence type="ECO:0000313" key="4">
    <source>
        <dbReference type="Proteomes" id="UP000029833"/>
    </source>
</evidence>
<organism evidence="3 4">
    <name type="scientific">Cellulomonas cellasea DSM 20118</name>
    <dbReference type="NCBI Taxonomy" id="1408250"/>
    <lineage>
        <taxon>Bacteria</taxon>
        <taxon>Bacillati</taxon>
        <taxon>Actinomycetota</taxon>
        <taxon>Actinomycetes</taxon>
        <taxon>Micrococcales</taxon>
        <taxon>Cellulomonadaceae</taxon>
        <taxon>Cellulomonas</taxon>
    </lineage>
</organism>
<evidence type="ECO:0000313" key="3">
    <source>
        <dbReference type="EMBL" id="KGM01221.1"/>
    </source>
</evidence>
<reference evidence="3 4" key="1">
    <citation type="submission" date="2013-10" db="EMBL/GenBank/DDBJ databases">
        <authorList>
            <person name="Wang G."/>
            <person name="Zhuang W."/>
        </authorList>
    </citation>
    <scope>NUCLEOTIDE SEQUENCE [LARGE SCALE GENOMIC DNA]</scope>
    <source>
        <strain evidence="3 4">DSM 20118</strain>
    </source>
</reference>
<dbReference type="SMART" id="SM00062">
    <property type="entry name" value="PBPb"/>
    <property type="match status" value="1"/>
</dbReference>
<dbReference type="Proteomes" id="UP000029833">
    <property type="component" value="Unassembled WGS sequence"/>
</dbReference>
<dbReference type="EMBL" id="AXNT01000122">
    <property type="protein sequence ID" value="KGM01221.1"/>
    <property type="molecule type" value="Genomic_DNA"/>
</dbReference>
<protein>
    <recommendedName>
        <fullName evidence="2">Solute-binding protein family 3/N-terminal domain-containing protein</fullName>
    </recommendedName>
</protein>
<dbReference type="PANTHER" id="PTHR35936">
    <property type="entry name" value="MEMBRANE-BOUND LYTIC MUREIN TRANSGLYCOSYLASE F"/>
    <property type="match status" value="1"/>
</dbReference>